<dbReference type="OMA" id="LYARHKV"/>
<dbReference type="GO" id="GO:0034332">
    <property type="term" value="P:adherens junction organization"/>
    <property type="evidence" value="ECO:0007669"/>
    <property type="project" value="TreeGrafter"/>
</dbReference>
<keyword evidence="7 10" id="KW-0472">Membrane</keyword>
<evidence type="ECO:0000256" key="3">
    <source>
        <dbReference type="ARBA" id="ARBA00022729"/>
    </source>
</evidence>
<dbReference type="GO" id="GO:0005509">
    <property type="term" value="F:calcium ion binding"/>
    <property type="evidence" value="ECO:0007669"/>
    <property type="project" value="UniProtKB-UniRule"/>
</dbReference>
<dbReference type="GO" id="GO:0000902">
    <property type="term" value="P:cell morphogenesis"/>
    <property type="evidence" value="ECO:0007669"/>
    <property type="project" value="TreeGrafter"/>
</dbReference>
<dbReference type="AlphaFoldDB" id="B0W9C8"/>
<keyword evidence="4" id="KW-0677">Repeat</keyword>
<sequence>MNHSNSPLRSNRCLQQHKTNPSQTSDAHSLATSARFIRCNVLQLLDSRCYLEQGGSAENFLASENVAVGAVLGTLGINGDPLRDISLSLREKDSPVTISEKKLILSKPLDKEGISGPSSVYVNVICDRRMSDDPSFLIPVNIRVIDENDNSPQWIGGPYSANVSEVTIVGTRILQGVRAVDLDQPGPYSTIEYQVLPGQHSHFVAFVSPLEGVLVLKQELDFESLRKFTVKLRAQDQGSPPRYSDTSFTIIVQDADDQNPKFSQDVYQSTYCGMPGEVDLQVQPEPIRAFDQDYGINASLTYSIIPSAVSTFFTIEPRKGTLRARDSNITNGITLVIKATQKDNADRYALSTVILSCPTAVPRTNIEPTTPRLVYRATVKENFPLGHSILNLGLNKEAPNFKYTIVNEAERQWFSVDNKFNIILIKALDYESNRNHKFTVELFDNSKLLATAEIFIEVTDVNDWDPRFRKPQYVFTADNADQIQSPVLLGIVEAADGDPNDVVTYSIHGEEANLFSVDSRGGIWLKRNLTHKNALNLFLTASDSGNPPKRTTVPLQIRFPNARSTTSAGWTPTIIGLLAIAVAILTLTVLTLYIYRLFAKPKTTINTPLTNPRSTRHDATMIAPNSRDASSIADSDKGSSYSAIIRDIVIGAQQRSNIPGNLIGHMEDNNPMMADGHGVVQQSCTHPASHQVRERTNSYWGNAEVVTVKDESDSENNLTVYF</sequence>
<name>B0W9C8_CULQU</name>
<dbReference type="VEuPathDB" id="VectorBase:CQUJHB000591"/>
<dbReference type="InterPro" id="IPR015919">
    <property type="entry name" value="Cadherin-like_sf"/>
</dbReference>
<feature type="domain" description="Cadherin" evidence="11">
    <location>
        <begin position="371"/>
        <end position="468"/>
    </location>
</feature>
<protein>
    <submittedName>
        <fullName evidence="12">Protocadherin beta 9</fullName>
    </submittedName>
</protein>
<dbReference type="GO" id="GO:0016477">
    <property type="term" value="P:cell migration"/>
    <property type="evidence" value="ECO:0007669"/>
    <property type="project" value="TreeGrafter"/>
</dbReference>
<gene>
    <name evidence="13" type="primary">6035077</name>
    <name evidence="12" type="ORF">CpipJ_CPIJ003739</name>
</gene>
<dbReference type="GO" id="GO:0005912">
    <property type="term" value="C:adherens junction"/>
    <property type="evidence" value="ECO:0007669"/>
    <property type="project" value="TreeGrafter"/>
</dbReference>
<dbReference type="GO" id="GO:0007156">
    <property type="term" value="P:homophilic cell adhesion via plasma membrane adhesion molecules"/>
    <property type="evidence" value="ECO:0007669"/>
    <property type="project" value="InterPro"/>
</dbReference>
<dbReference type="GO" id="GO:0016339">
    <property type="term" value="P:calcium-dependent cell-cell adhesion via plasma membrane cell adhesion molecules"/>
    <property type="evidence" value="ECO:0007669"/>
    <property type="project" value="TreeGrafter"/>
</dbReference>
<dbReference type="SUPFAM" id="SSF49313">
    <property type="entry name" value="Cadherin-like"/>
    <property type="match status" value="4"/>
</dbReference>
<evidence type="ECO:0000256" key="8">
    <source>
        <dbReference type="PROSITE-ProRule" id="PRU00043"/>
    </source>
</evidence>
<keyword evidence="5 8" id="KW-0106">Calcium</keyword>
<dbReference type="CDD" id="cd11304">
    <property type="entry name" value="Cadherin_repeat"/>
    <property type="match status" value="4"/>
</dbReference>
<evidence type="ECO:0000256" key="9">
    <source>
        <dbReference type="SAM" id="MobiDB-lite"/>
    </source>
</evidence>
<dbReference type="HOGENOM" id="CLU_016470_0_0_1"/>
<dbReference type="GO" id="GO:0045296">
    <property type="term" value="F:cadherin binding"/>
    <property type="evidence" value="ECO:0007669"/>
    <property type="project" value="TreeGrafter"/>
</dbReference>
<dbReference type="FunCoup" id="B0W9C8">
    <property type="interactions" value="73"/>
</dbReference>
<accession>B0W9C8</accession>
<evidence type="ECO:0000313" key="13">
    <source>
        <dbReference type="EnsemblMetazoa" id="CPIJ003739-PA"/>
    </source>
</evidence>
<reference evidence="13" key="2">
    <citation type="submission" date="2021-02" db="UniProtKB">
        <authorList>
            <consortium name="EnsemblMetazoa"/>
        </authorList>
    </citation>
    <scope>IDENTIFICATION</scope>
    <source>
        <strain evidence="13">JHB</strain>
    </source>
</reference>
<dbReference type="KEGG" id="cqu:CpipJ_CPIJ003739"/>
<dbReference type="FunFam" id="2.60.40.60:FF:000262">
    <property type="entry name" value="protocadherin-23 isoform X2"/>
    <property type="match status" value="1"/>
</dbReference>
<evidence type="ECO:0000256" key="10">
    <source>
        <dbReference type="SAM" id="Phobius"/>
    </source>
</evidence>
<dbReference type="Gene3D" id="2.60.40.60">
    <property type="entry name" value="Cadherins"/>
    <property type="match status" value="4"/>
</dbReference>
<dbReference type="PROSITE" id="PS00232">
    <property type="entry name" value="CADHERIN_1"/>
    <property type="match status" value="1"/>
</dbReference>
<evidence type="ECO:0000256" key="1">
    <source>
        <dbReference type="ARBA" id="ARBA00004167"/>
    </source>
</evidence>
<feature type="transmembrane region" description="Helical" evidence="10">
    <location>
        <begin position="574"/>
        <end position="595"/>
    </location>
</feature>
<dbReference type="PANTHER" id="PTHR24027">
    <property type="entry name" value="CADHERIN-23"/>
    <property type="match status" value="1"/>
</dbReference>
<dbReference type="GO" id="GO:0008013">
    <property type="term" value="F:beta-catenin binding"/>
    <property type="evidence" value="ECO:0007669"/>
    <property type="project" value="TreeGrafter"/>
</dbReference>
<dbReference type="EnsemblMetazoa" id="CPIJ003739-RA">
    <property type="protein sequence ID" value="CPIJ003739-PA"/>
    <property type="gene ID" value="CPIJ003739"/>
</dbReference>
<dbReference type="GO" id="GO:0007043">
    <property type="term" value="P:cell-cell junction assembly"/>
    <property type="evidence" value="ECO:0007669"/>
    <property type="project" value="TreeGrafter"/>
</dbReference>
<dbReference type="InterPro" id="IPR039808">
    <property type="entry name" value="Cadherin"/>
</dbReference>
<feature type="region of interest" description="Disordered" evidence="9">
    <location>
        <begin position="1"/>
        <end position="27"/>
    </location>
</feature>
<evidence type="ECO:0000256" key="2">
    <source>
        <dbReference type="ARBA" id="ARBA00022692"/>
    </source>
</evidence>
<dbReference type="EMBL" id="DS231863">
    <property type="protein sequence ID" value="EDS39988.1"/>
    <property type="molecule type" value="Genomic_DNA"/>
</dbReference>
<reference evidence="12" key="1">
    <citation type="submission" date="2007-03" db="EMBL/GenBank/DDBJ databases">
        <title>Annotation of Culex pipiens quinquefasciatus.</title>
        <authorList>
            <consortium name="The Broad Institute Genome Sequencing Platform"/>
            <person name="Atkinson P.W."/>
            <person name="Hemingway J."/>
            <person name="Christensen B.M."/>
            <person name="Higgs S."/>
            <person name="Kodira C."/>
            <person name="Hannick L."/>
            <person name="Megy K."/>
            <person name="O'Leary S."/>
            <person name="Pearson M."/>
            <person name="Haas B.J."/>
            <person name="Mauceli E."/>
            <person name="Wortman J.R."/>
            <person name="Lee N.H."/>
            <person name="Guigo R."/>
            <person name="Stanke M."/>
            <person name="Alvarado L."/>
            <person name="Amedeo P."/>
            <person name="Antoine C.H."/>
            <person name="Arensburger P."/>
            <person name="Bidwell S.L."/>
            <person name="Crawford M."/>
            <person name="Camaro F."/>
            <person name="Devon K."/>
            <person name="Engels R."/>
            <person name="Hammond M."/>
            <person name="Howarth C."/>
            <person name="Koehrsen M."/>
            <person name="Lawson D."/>
            <person name="Montgomery P."/>
            <person name="Nene V."/>
            <person name="Nusbaum C."/>
            <person name="Puiu D."/>
            <person name="Romero-Severson J."/>
            <person name="Severson D.W."/>
            <person name="Shumway M."/>
            <person name="Sisk P."/>
            <person name="Stolte C."/>
            <person name="Zeng Q."/>
            <person name="Eisenstadt E."/>
            <person name="Fraser-Liggett C."/>
            <person name="Strausberg R."/>
            <person name="Galagan J."/>
            <person name="Birren B."/>
            <person name="Collins F.H."/>
        </authorList>
    </citation>
    <scope>NUCLEOTIDE SEQUENCE [LARGE SCALE GENOMIC DNA]</scope>
    <source>
        <strain evidence="12">JHB</strain>
    </source>
</reference>
<dbReference type="GO" id="GO:0016342">
    <property type="term" value="C:catenin complex"/>
    <property type="evidence" value="ECO:0007669"/>
    <property type="project" value="TreeGrafter"/>
</dbReference>
<evidence type="ECO:0000256" key="6">
    <source>
        <dbReference type="ARBA" id="ARBA00022989"/>
    </source>
</evidence>
<dbReference type="VEuPathDB" id="VectorBase:CPIJ003739"/>
<dbReference type="SMART" id="SM00112">
    <property type="entry name" value="CA"/>
    <property type="match status" value="5"/>
</dbReference>
<dbReference type="eggNOG" id="KOG3594">
    <property type="taxonomic scope" value="Eukaryota"/>
</dbReference>
<dbReference type="PROSITE" id="PS50268">
    <property type="entry name" value="CADHERIN_2"/>
    <property type="match status" value="3"/>
</dbReference>
<dbReference type="PRINTS" id="PR00205">
    <property type="entry name" value="CADHERIN"/>
</dbReference>
<evidence type="ECO:0000256" key="4">
    <source>
        <dbReference type="ARBA" id="ARBA00022737"/>
    </source>
</evidence>
<dbReference type="InterPro" id="IPR002126">
    <property type="entry name" value="Cadherin-like_dom"/>
</dbReference>
<dbReference type="InterPro" id="IPR020894">
    <property type="entry name" value="Cadherin_CS"/>
</dbReference>
<dbReference type="OrthoDB" id="6250271at2759"/>
<feature type="domain" description="Cadherin" evidence="11">
    <location>
        <begin position="469"/>
        <end position="574"/>
    </location>
</feature>
<keyword evidence="2 10" id="KW-0812">Transmembrane</keyword>
<keyword evidence="6 10" id="KW-1133">Transmembrane helix</keyword>
<evidence type="ECO:0000313" key="12">
    <source>
        <dbReference type="EMBL" id="EDS39988.1"/>
    </source>
</evidence>
<dbReference type="GO" id="GO:0044331">
    <property type="term" value="P:cell-cell adhesion mediated by cadherin"/>
    <property type="evidence" value="ECO:0007669"/>
    <property type="project" value="TreeGrafter"/>
</dbReference>
<proteinExistence type="predicted"/>
<organism>
    <name type="scientific">Culex quinquefasciatus</name>
    <name type="common">Southern house mosquito</name>
    <name type="synonym">Culex pungens</name>
    <dbReference type="NCBI Taxonomy" id="7176"/>
    <lineage>
        <taxon>Eukaryota</taxon>
        <taxon>Metazoa</taxon>
        <taxon>Ecdysozoa</taxon>
        <taxon>Arthropoda</taxon>
        <taxon>Hexapoda</taxon>
        <taxon>Insecta</taxon>
        <taxon>Pterygota</taxon>
        <taxon>Neoptera</taxon>
        <taxon>Endopterygota</taxon>
        <taxon>Diptera</taxon>
        <taxon>Nematocera</taxon>
        <taxon>Culicoidea</taxon>
        <taxon>Culicidae</taxon>
        <taxon>Culicinae</taxon>
        <taxon>Culicini</taxon>
        <taxon>Culex</taxon>
        <taxon>Culex</taxon>
    </lineage>
</organism>
<comment type="subcellular location">
    <subcellularLocation>
        <location evidence="1">Membrane</location>
        <topology evidence="1">Single-pass membrane protein</topology>
    </subcellularLocation>
</comment>
<keyword evidence="14" id="KW-1185">Reference proteome</keyword>
<evidence type="ECO:0000256" key="5">
    <source>
        <dbReference type="ARBA" id="ARBA00022837"/>
    </source>
</evidence>
<keyword evidence="3" id="KW-0732">Signal</keyword>
<evidence type="ECO:0000256" key="7">
    <source>
        <dbReference type="ARBA" id="ARBA00023136"/>
    </source>
</evidence>
<evidence type="ECO:0000259" key="11">
    <source>
        <dbReference type="PROSITE" id="PS50268"/>
    </source>
</evidence>
<dbReference type="Proteomes" id="UP000002320">
    <property type="component" value="Unassembled WGS sequence"/>
</dbReference>
<feature type="domain" description="Cadherin" evidence="11">
    <location>
        <begin position="155"/>
        <end position="262"/>
    </location>
</feature>
<dbReference type="Pfam" id="PF00028">
    <property type="entry name" value="Cadherin"/>
    <property type="match status" value="2"/>
</dbReference>
<evidence type="ECO:0000313" key="14">
    <source>
        <dbReference type="Proteomes" id="UP000002320"/>
    </source>
</evidence>
<dbReference type="InParanoid" id="B0W9C8"/>
<dbReference type="STRING" id="7176.B0W9C8"/>
<dbReference type="PANTHER" id="PTHR24027:SF422">
    <property type="entry name" value="CADHERIN DOMAIN-CONTAINING PROTEIN"/>
    <property type="match status" value="1"/>
</dbReference>